<evidence type="ECO:0000256" key="1">
    <source>
        <dbReference type="SAM" id="MobiDB-lite"/>
    </source>
</evidence>
<sequence length="128" mass="12948">MMTLAVGGIWVSGADSALFQRALAMAAAFSSWVSSPQSMPTDVTPGSEATRAFTSFWICARSGQPAVVSEMRTRTPPSGATVAPLAMPSSTMSLPSSGSITPRSKPMTASGVGGVAEDMGAILPVPAV</sequence>
<reference evidence="2" key="1">
    <citation type="submission" date="2020-05" db="EMBL/GenBank/DDBJ databases">
        <authorList>
            <person name="Chiriac C."/>
            <person name="Salcher M."/>
            <person name="Ghai R."/>
            <person name="Kavagutti S V."/>
        </authorList>
    </citation>
    <scope>NUCLEOTIDE SEQUENCE</scope>
</reference>
<dbReference type="EMBL" id="CAFBMH010000124">
    <property type="protein sequence ID" value="CAB4928013.1"/>
    <property type="molecule type" value="Genomic_DNA"/>
</dbReference>
<organism evidence="2">
    <name type="scientific">freshwater metagenome</name>
    <dbReference type="NCBI Taxonomy" id="449393"/>
    <lineage>
        <taxon>unclassified sequences</taxon>
        <taxon>metagenomes</taxon>
        <taxon>ecological metagenomes</taxon>
    </lineage>
</organism>
<feature type="region of interest" description="Disordered" evidence="1">
    <location>
        <begin position="68"/>
        <end position="110"/>
    </location>
</feature>
<feature type="compositionally biased region" description="Low complexity" evidence="1">
    <location>
        <begin position="84"/>
        <end position="99"/>
    </location>
</feature>
<evidence type="ECO:0000313" key="3">
    <source>
        <dbReference type="EMBL" id="CAB4928013.1"/>
    </source>
</evidence>
<proteinExistence type="predicted"/>
<dbReference type="EMBL" id="CAEZYR010000075">
    <property type="protein sequence ID" value="CAB4753945.1"/>
    <property type="molecule type" value="Genomic_DNA"/>
</dbReference>
<accession>A0A6J6U3L9</accession>
<evidence type="ECO:0000313" key="2">
    <source>
        <dbReference type="EMBL" id="CAB4753945.1"/>
    </source>
</evidence>
<name>A0A6J6U3L9_9ZZZZ</name>
<dbReference type="AlphaFoldDB" id="A0A6J6U3L9"/>
<protein>
    <submittedName>
        <fullName evidence="2">Unannotated protein</fullName>
    </submittedName>
</protein>
<gene>
    <name evidence="2" type="ORF">UFOPK2754_01964</name>
    <name evidence="3" type="ORF">UFOPK3543_02486</name>
</gene>